<dbReference type="STRING" id="216432.CA2559_09493"/>
<dbReference type="EMBL" id="CP002046">
    <property type="protein sequence ID" value="EAP86257.1"/>
    <property type="molecule type" value="Genomic_DNA"/>
</dbReference>
<comment type="catalytic activity">
    <reaction evidence="1">
        <text>ATP + protein L-histidine = ADP + protein N-phospho-L-histidine.</text>
        <dbReference type="EC" id="2.7.13.3"/>
    </reaction>
</comment>
<sequence>MSVSLIGIVFVQGYWIKNTVEVNEQQFSLKANQILLDVSNRLELRELEIYYFAFKKVADSIGSAQDVSFGEFFKIQQDDFTNETFIYSNGLLEEDYKISSSFLNSNVDSLKFKKLVKQQAERIIKEKSAQKSPKISDKRIQELINMDPFEKDYIRRAVQIYGSKLPIHRRVPKNVLRDYLTEELEIRNLNTDFEYGIYSNSLATKVRTEDFELKSSSTYGISLFDTQLNKSGYTLYVNFPQKNSLILSSITLLSVLSIIFTLIIIVAYTSALTQLIRQRQISEIKTDFINNMTHEFKTPIATTKLALDFLKNPKAQSKPEILQRYLGMIREENERMNSQVENILQISRLEKNELDIKKEPKNIHDLIKKSMDHVTLLVENRDGYLKSHFGALKTNVLANESHLTNVIVNILDNANKYSPEAPKIDIYTENVKNHILIKIRDQGSGMNKKTRLNIFDKFYRAHTGDVHDVKGHGLGLAYSKRIVEEHYGEITVNSERGKGSTFIIKLPIINQ</sequence>
<dbReference type="GO" id="GO:0016036">
    <property type="term" value="P:cellular response to phosphate starvation"/>
    <property type="evidence" value="ECO:0007669"/>
    <property type="project" value="TreeGrafter"/>
</dbReference>
<dbReference type="Gene3D" id="1.10.287.130">
    <property type="match status" value="1"/>
</dbReference>
<evidence type="ECO:0000256" key="6">
    <source>
        <dbReference type="ARBA" id="ARBA00023012"/>
    </source>
</evidence>
<dbReference type="eggNOG" id="COG5002">
    <property type="taxonomic scope" value="Bacteria"/>
</dbReference>
<evidence type="ECO:0000256" key="1">
    <source>
        <dbReference type="ARBA" id="ARBA00000085"/>
    </source>
</evidence>
<evidence type="ECO:0000313" key="10">
    <source>
        <dbReference type="Proteomes" id="UP000002297"/>
    </source>
</evidence>
<dbReference type="GO" id="GO:0004721">
    <property type="term" value="F:phosphoprotein phosphatase activity"/>
    <property type="evidence" value="ECO:0007669"/>
    <property type="project" value="TreeGrafter"/>
</dbReference>
<dbReference type="GO" id="GO:0000155">
    <property type="term" value="F:phosphorelay sensor kinase activity"/>
    <property type="evidence" value="ECO:0007669"/>
    <property type="project" value="InterPro"/>
</dbReference>
<dbReference type="CDD" id="cd00082">
    <property type="entry name" value="HisKA"/>
    <property type="match status" value="1"/>
</dbReference>
<dbReference type="KEGG" id="cat:CA2559_09493"/>
<evidence type="ECO:0000256" key="4">
    <source>
        <dbReference type="ARBA" id="ARBA00022679"/>
    </source>
</evidence>
<dbReference type="Gene3D" id="3.30.565.10">
    <property type="entry name" value="Histidine kinase-like ATPase, C-terminal domain"/>
    <property type="match status" value="1"/>
</dbReference>
<proteinExistence type="predicted"/>
<feature type="transmembrane region" description="Helical" evidence="7">
    <location>
        <begin position="245"/>
        <end position="269"/>
    </location>
</feature>
<reference evidence="9 10" key="1">
    <citation type="journal article" date="2010" name="J. Bacteriol.">
        <title>The complete genome sequence of Croceibacter atlanticus HTCC2559T.</title>
        <authorList>
            <person name="Oh H.M."/>
            <person name="Kang I."/>
            <person name="Ferriera S."/>
            <person name="Giovannoni S.J."/>
            <person name="Cho J.C."/>
        </authorList>
    </citation>
    <scope>NUCLEOTIDE SEQUENCE [LARGE SCALE GENOMIC DNA]</scope>
    <source>
        <strain evidence="10">ATCC BAA-628 / HTCC2559 / KCTC 12090</strain>
    </source>
</reference>
<dbReference type="InterPro" id="IPR036890">
    <property type="entry name" value="HATPase_C_sf"/>
</dbReference>
<dbReference type="InterPro" id="IPR003594">
    <property type="entry name" value="HATPase_dom"/>
</dbReference>
<dbReference type="InterPro" id="IPR003661">
    <property type="entry name" value="HisK_dim/P_dom"/>
</dbReference>
<dbReference type="GeneID" id="89453643"/>
<dbReference type="EC" id="2.7.13.3" evidence="2"/>
<keyword evidence="3" id="KW-0597">Phosphoprotein</keyword>
<dbReference type="Proteomes" id="UP000002297">
    <property type="component" value="Chromosome"/>
</dbReference>
<dbReference type="PROSITE" id="PS50109">
    <property type="entry name" value="HIS_KIN"/>
    <property type="match status" value="1"/>
</dbReference>
<accession>A3U8X1</accession>
<dbReference type="FunFam" id="3.30.565.10:FF:000006">
    <property type="entry name" value="Sensor histidine kinase WalK"/>
    <property type="match status" value="1"/>
</dbReference>
<gene>
    <name evidence="9" type="ordered locus">CA2559_09493</name>
</gene>
<evidence type="ECO:0000259" key="8">
    <source>
        <dbReference type="PROSITE" id="PS50109"/>
    </source>
</evidence>
<evidence type="ECO:0000313" key="9">
    <source>
        <dbReference type="EMBL" id="EAP86257.1"/>
    </source>
</evidence>
<dbReference type="SUPFAM" id="SSF55874">
    <property type="entry name" value="ATPase domain of HSP90 chaperone/DNA topoisomerase II/histidine kinase"/>
    <property type="match status" value="1"/>
</dbReference>
<dbReference type="InterPro" id="IPR004358">
    <property type="entry name" value="Sig_transdc_His_kin-like_C"/>
</dbReference>
<dbReference type="Pfam" id="PF02518">
    <property type="entry name" value="HATPase_c"/>
    <property type="match status" value="1"/>
</dbReference>
<evidence type="ECO:0000256" key="5">
    <source>
        <dbReference type="ARBA" id="ARBA00022777"/>
    </source>
</evidence>
<keyword evidence="7" id="KW-0472">Membrane</keyword>
<dbReference type="SMART" id="SM00388">
    <property type="entry name" value="HisKA"/>
    <property type="match status" value="1"/>
</dbReference>
<keyword evidence="6" id="KW-0902">Two-component regulatory system</keyword>
<evidence type="ECO:0000256" key="3">
    <source>
        <dbReference type="ARBA" id="ARBA00022553"/>
    </source>
</evidence>
<dbReference type="InterPro" id="IPR050351">
    <property type="entry name" value="BphY/WalK/GraS-like"/>
</dbReference>
<dbReference type="InterPro" id="IPR036097">
    <property type="entry name" value="HisK_dim/P_sf"/>
</dbReference>
<feature type="domain" description="Histidine kinase" evidence="8">
    <location>
        <begin position="291"/>
        <end position="510"/>
    </location>
</feature>
<keyword evidence="10" id="KW-1185">Reference proteome</keyword>
<dbReference type="AlphaFoldDB" id="A3U8X1"/>
<keyword evidence="7" id="KW-0812">Transmembrane</keyword>
<evidence type="ECO:0000256" key="7">
    <source>
        <dbReference type="SAM" id="Phobius"/>
    </source>
</evidence>
<evidence type="ECO:0000256" key="2">
    <source>
        <dbReference type="ARBA" id="ARBA00012438"/>
    </source>
</evidence>
<organism evidence="9 10">
    <name type="scientific">Croceibacter atlanticus (strain ATCC BAA-628 / JCM 21780 / CIP 108009 / IAM 15332 / KCTC 12090 / HTCC2559)</name>
    <dbReference type="NCBI Taxonomy" id="216432"/>
    <lineage>
        <taxon>Bacteria</taxon>
        <taxon>Pseudomonadati</taxon>
        <taxon>Bacteroidota</taxon>
        <taxon>Flavobacteriia</taxon>
        <taxon>Flavobacteriales</taxon>
        <taxon>Flavobacteriaceae</taxon>
        <taxon>Croceibacter</taxon>
    </lineage>
</organism>
<dbReference type="HOGENOM" id="CLU_026375_1_0_10"/>
<protein>
    <recommendedName>
        <fullName evidence="2">histidine kinase</fullName>
        <ecNumber evidence="2">2.7.13.3</ecNumber>
    </recommendedName>
</protein>
<dbReference type="SMART" id="SM00387">
    <property type="entry name" value="HATPase_c"/>
    <property type="match status" value="1"/>
</dbReference>
<dbReference type="SUPFAM" id="SSF47384">
    <property type="entry name" value="Homodimeric domain of signal transducing histidine kinase"/>
    <property type="match status" value="1"/>
</dbReference>
<keyword evidence="5 9" id="KW-0418">Kinase</keyword>
<keyword evidence="7" id="KW-1133">Transmembrane helix</keyword>
<dbReference type="PRINTS" id="PR00344">
    <property type="entry name" value="BCTRLSENSOR"/>
</dbReference>
<dbReference type="RefSeq" id="WP_013187642.1">
    <property type="nucleotide sequence ID" value="NC_014230.1"/>
</dbReference>
<dbReference type="GO" id="GO:0005886">
    <property type="term" value="C:plasma membrane"/>
    <property type="evidence" value="ECO:0007669"/>
    <property type="project" value="TreeGrafter"/>
</dbReference>
<keyword evidence="4" id="KW-0808">Transferase</keyword>
<dbReference type="Pfam" id="PF00512">
    <property type="entry name" value="HisKA"/>
    <property type="match status" value="1"/>
</dbReference>
<name>A3U8X1_CROAH</name>
<dbReference type="InterPro" id="IPR005467">
    <property type="entry name" value="His_kinase_dom"/>
</dbReference>
<dbReference type="PANTHER" id="PTHR45453:SF1">
    <property type="entry name" value="PHOSPHATE REGULON SENSOR PROTEIN PHOR"/>
    <property type="match status" value="1"/>
</dbReference>
<dbReference type="PANTHER" id="PTHR45453">
    <property type="entry name" value="PHOSPHATE REGULON SENSOR PROTEIN PHOR"/>
    <property type="match status" value="1"/>
</dbReference>